<evidence type="ECO:0008006" key="5">
    <source>
        <dbReference type="Google" id="ProtNLM"/>
    </source>
</evidence>
<evidence type="ECO:0000313" key="3">
    <source>
        <dbReference type="EMBL" id="KAK4444496.1"/>
    </source>
</evidence>
<organism evidence="3 4">
    <name type="scientific">Podospora aff. communis PSN243</name>
    <dbReference type="NCBI Taxonomy" id="3040156"/>
    <lineage>
        <taxon>Eukaryota</taxon>
        <taxon>Fungi</taxon>
        <taxon>Dikarya</taxon>
        <taxon>Ascomycota</taxon>
        <taxon>Pezizomycotina</taxon>
        <taxon>Sordariomycetes</taxon>
        <taxon>Sordariomycetidae</taxon>
        <taxon>Sordariales</taxon>
        <taxon>Podosporaceae</taxon>
        <taxon>Podospora</taxon>
    </lineage>
</organism>
<feature type="transmembrane region" description="Helical" evidence="2">
    <location>
        <begin position="60"/>
        <end position="79"/>
    </location>
</feature>
<evidence type="ECO:0000256" key="2">
    <source>
        <dbReference type="SAM" id="Phobius"/>
    </source>
</evidence>
<dbReference type="EMBL" id="MU865976">
    <property type="protein sequence ID" value="KAK4444496.1"/>
    <property type="molecule type" value="Genomic_DNA"/>
</dbReference>
<feature type="non-terminal residue" evidence="3">
    <location>
        <position position="319"/>
    </location>
</feature>
<feature type="transmembrane region" description="Helical" evidence="2">
    <location>
        <begin position="29"/>
        <end position="53"/>
    </location>
</feature>
<evidence type="ECO:0000256" key="1">
    <source>
        <dbReference type="SAM" id="MobiDB-lite"/>
    </source>
</evidence>
<keyword evidence="2" id="KW-1133">Transmembrane helix</keyword>
<reference evidence="3" key="2">
    <citation type="submission" date="2023-05" db="EMBL/GenBank/DDBJ databases">
        <authorList>
            <consortium name="Lawrence Berkeley National Laboratory"/>
            <person name="Steindorff A."/>
            <person name="Hensen N."/>
            <person name="Bonometti L."/>
            <person name="Westerberg I."/>
            <person name="Brannstrom I.O."/>
            <person name="Guillou S."/>
            <person name="Cros-Aarteil S."/>
            <person name="Calhoun S."/>
            <person name="Haridas S."/>
            <person name="Kuo A."/>
            <person name="Mondo S."/>
            <person name="Pangilinan J."/>
            <person name="Riley R."/>
            <person name="Labutti K."/>
            <person name="Andreopoulos B."/>
            <person name="Lipzen A."/>
            <person name="Chen C."/>
            <person name="Yanf M."/>
            <person name="Daum C."/>
            <person name="Ng V."/>
            <person name="Clum A."/>
            <person name="Ohm R."/>
            <person name="Martin F."/>
            <person name="Silar P."/>
            <person name="Natvig D."/>
            <person name="Lalanne C."/>
            <person name="Gautier V."/>
            <person name="Ament-Velasquez S.L."/>
            <person name="Kruys A."/>
            <person name="Hutchinson M.I."/>
            <person name="Powell A.J."/>
            <person name="Barry K."/>
            <person name="Miller A.N."/>
            <person name="Grigoriev I.V."/>
            <person name="Debuchy R."/>
            <person name="Gladieux P."/>
            <person name="Thoren M.H."/>
            <person name="Johannesson H."/>
        </authorList>
    </citation>
    <scope>NUCLEOTIDE SEQUENCE</scope>
    <source>
        <strain evidence="3">PSN243</strain>
    </source>
</reference>
<reference evidence="3" key="1">
    <citation type="journal article" date="2023" name="Mol. Phylogenet. Evol.">
        <title>Genome-scale phylogeny and comparative genomics of the fungal order Sordariales.</title>
        <authorList>
            <person name="Hensen N."/>
            <person name="Bonometti L."/>
            <person name="Westerberg I."/>
            <person name="Brannstrom I.O."/>
            <person name="Guillou S."/>
            <person name="Cros-Aarteil S."/>
            <person name="Calhoun S."/>
            <person name="Haridas S."/>
            <person name="Kuo A."/>
            <person name="Mondo S."/>
            <person name="Pangilinan J."/>
            <person name="Riley R."/>
            <person name="LaButti K."/>
            <person name="Andreopoulos B."/>
            <person name="Lipzen A."/>
            <person name="Chen C."/>
            <person name="Yan M."/>
            <person name="Daum C."/>
            <person name="Ng V."/>
            <person name="Clum A."/>
            <person name="Steindorff A."/>
            <person name="Ohm R.A."/>
            <person name="Martin F."/>
            <person name="Silar P."/>
            <person name="Natvig D.O."/>
            <person name="Lalanne C."/>
            <person name="Gautier V."/>
            <person name="Ament-Velasquez S.L."/>
            <person name="Kruys A."/>
            <person name="Hutchinson M.I."/>
            <person name="Powell A.J."/>
            <person name="Barry K."/>
            <person name="Miller A.N."/>
            <person name="Grigoriev I.V."/>
            <person name="Debuchy R."/>
            <person name="Gladieux P."/>
            <person name="Hiltunen Thoren M."/>
            <person name="Johannesson H."/>
        </authorList>
    </citation>
    <scope>NUCLEOTIDE SEQUENCE</scope>
    <source>
        <strain evidence="3">PSN243</strain>
    </source>
</reference>
<feature type="transmembrane region" description="Helical" evidence="2">
    <location>
        <begin position="91"/>
        <end position="108"/>
    </location>
</feature>
<dbReference type="AlphaFoldDB" id="A0AAV9GAA6"/>
<keyword evidence="2" id="KW-0472">Membrane</keyword>
<protein>
    <recommendedName>
        <fullName evidence="5">MARVEL domain-containing protein</fullName>
    </recommendedName>
</protein>
<feature type="compositionally biased region" description="Low complexity" evidence="1">
    <location>
        <begin position="227"/>
        <end position="260"/>
    </location>
</feature>
<feature type="compositionally biased region" description="Pro residues" evidence="1">
    <location>
        <begin position="216"/>
        <end position="226"/>
    </location>
</feature>
<feature type="compositionally biased region" description="Pro residues" evidence="1">
    <location>
        <begin position="270"/>
        <end position="280"/>
    </location>
</feature>
<proteinExistence type="predicted"/>
<gene>
    <name evidence="3" type="ORF">QBC34DRAFT_474725</name>
</gene>
<dbReference type="PANTHER" id="PTHR37451">
    <property type="entry name" value="MARVEL DOMAIN"/>
    <property type="match status" value="1"/>
</dbReference>
<accession>A0AAV9GAA6</accession>
<keyword evidence="4" id="KW-1185">Reference proteome</keyword>
<dbReference type="Proteomes" id="UP001321760">
    <property type="component" value="Unassembled WGS sequence"/>
</dbReference>
<comment type="caution">
    <text evidence="3">The sequence shown here is derived from an EMBL/GenBank/DDBJ whole genome shotgun (WGS) entry which is preliminary data.</text>
</comment>
<sequence length="319" mass="33937">MAEIKAAGAPAPAPAPAPVENQYVQQTPLWVVVVRGFQALFAFVILAMCGYLIHGKAMDANVFALVVGLMTWGVVAYALVSEKVSGARGLYNIWAILSLDLLMAIFWLSSMGANAAQRASFVHSVNIEYCWDDGSAVNSGHCVVSKRALERRAAVAGSVALAVMSAIAGLSALLMLLFVATLVFHGHTFRMYHQAKKPVPSDNATTEMTAQQAPAQAPPQVQPPAQPVYAGYPSQTQPQAYPAPQVYPAPSAYSSPTQPQGYTQSYPPSQTYPPTIPSPAPLAGSEPYNGYPNPNQAPHQPPYHSPHGTPAPGQPYYPP</sequence>
<feature type="transmembrane region" description="Helical" evidence="2">
    <location>
        <begin position="155"/>
        <end position="184"/>
    </location>
</feature>
<name>A0AAV9GAA6_9PEZI</name>
<dbReference type="PANTHER" id="PTHR37451:SF4">
    <property type="entry name" value="MARVEL DOMAIN-CONTAINING PROTEIN"/>
    <property type="match status" value="1"/>
</dbReference>
<feature type="region of interest" description="Disordered" evidence="1">
    <location>
        <begin position="198"/>
        <end position="319"/>
    </location>
</feature>
<keyword evidence="2" id="KW-0812">Transmembrane</keyword>
<evidence type="ECO:0000313" key="4">
    <source>
        <dbReference type="Proteomes" id="UP001321760"/>
    </source>
</evidence>